<name>A6WBW2_KINRD</name>
<protein>
    <submittedName>
        <fullName evidence="2">Uncharacterized protein</fullName>
    </submittedName>
</protein>
<dbReference type="Pfam" id="PF20118">
    <property type="entry name" value="DUF6508"/>
    <property type="match status" value="1"/>
</dbReference>
<dbReference type="KEGG" id="kra:Krad_2833"/>
<dbReference type="AlphaFoldDB" id="A6WBW2"/>
<dbReference type="EMBL" id="CP000750">
    <property type="protein sequence ID" value="ABS04301.1"/>
    <property type="molecule type" value="Genomic_DNA"/>
</dbReference>
<gene>
    <name evidence="2" type="ordered locus">Krad_2833</name>
</gene>
<proteinExistence type="predicted"/>
<evidence type="ECO:0000313" key="2">
    <source>
        <dbReference type="EMBL" id="ABS04301.1"/>
    </source>
</evidence>
<organism evidence="2 3">
    <name type="scientific">Kineococcus radiotolerans (strain ATCC BAA-149 / DSM 14245 / SRS30216)</name>
    <dbReference type="NCBI Taxonomy" id="266940"/>
    <lineage>
        <taxon>Bacteria</taxon>
        <taxon>Bacillati</taxon>
        <taxon>Actinomycetota</taxon>
        <taxon>Actinomycetes</taxon>
        <taxon>Kineosporiales</taxon>
        <taxon>Kineosporiaceae</taxon>
        <taxon>Kineococcus</taxon>
    </lineage>
</organism>
<evidence type="ECO:0000256" key="1">
    <source>
        <dbReference type="SAM" id="MobiDB-lite"/>
    </source>
</evidence>
<dbReference type="STRING" id="266940.Krad_2833"/>
<reference evidence="3" key="1">
    <citation type="journal article" date="2008" name="PLoS ONE">
        <title>Survival in nuclear waste, extreme resistance, and potential applications gleaned from the genome sequence of Kineococcus radiotolerans SRS30216.</title>
        <authorList>
            <person name="Bagwell C.E."/>
            <person name="Bhat S."/>
            <person name="Hawkins G.M."/>
            <person name="Smith B.W."/>
            <person name="Biswas T."/>
            <person name="Hoover T.R."/>
            <person name="Saunders E."/>
            <person name="Han C.S."/>
            <person name="Tsodikov O.V."/>
            <person name="Shimkets L.J."/>
        </authorList>
    </citation>
    <scope>NUCLEOTIDE SEQUENCE [LARGE SCALE GENOMIC DNA]</scope>
    <source>
        <strain evidence="3">ATCC BAA-149 / DSM 14245 / SRS30216</strain>
    </source>
</reference>
<keyword evidence="3" id="KW-1185">Reference proteome</keyword>
<accession>A6WBW2</accession>
<dbReference type="Proteomes" id="UP000001116">
    <property type="component" value="Chromosome"/>
</dbReference>
<dbReference type="HOGENOM" id="CLU_1530547_0_0_11"/>
<feature type="region of interest" description="Disordered" evidence="1">
    <location>
        <begin position="1"/>
        <end position="26"/>
    </location>
</feature>
<sequence length="175" mass="19109">MRRGAAGPSGWPRRRGSPEQRTVTGPSCQFRSYAGVVQQPSDAGYEAALVAVPEQLWREIEDSLAVLPASTAGNEWKGGHETRPGVHHFPYIQYSPGVELLRTQLDRSGVLLPYDWVHWHGRSTHTDADSLRRAPVADAVRYLVGLLRNERFNEGALDAELRVGGVAAALGNTSA</sequence>
<evidence type="ECO:0000313" key="3">
    <source>
        <dbReference type="Proteomes" id="UP000001116"/>
    </source>
</evidence>
<dbReference type="InterPro" id="IPR045425">
    <property type="entry name" value="DUF6508"/>
</dbReference>